<evidence type="ECO:0000259" key="8">
    <source>
        <dbReference type="PROSITE" id="PS50850"/>
    </source>
</evidence>
<feature type="transmembrane region" description="Helical" evidence="7">
    <location>
        <begin position="41"/>
        <end position="58"/>
    </location>
</feature>
<dbReference type="InterPro" id="IPR026036">
    <property type="entry name" value="PucC"/>
</dbReference>
<dbReference type="AlphaFoldDB" id="A0A4R2PM88"/>
<evidence type="ECO:0000313" key="9">
    <source>
        <dbReference type="EMBL" id="TCP35311.1"/>
    </source>
</evidence>
<dbReference type="SUPFAM" id="SSF103473">
    <property type="entry name" value="MFS general substrate transporter"/>
    <property type="match status" value="1"/>
</dbReference>
<evidence type="ECO:0000256" key="4">
    <source>
        <dbReference type="ARBA" id="ARBA00022989"/>
    </source>
</evidence>
<sequence>MSPSKHLDWFGTFRLGLVQIAIGGIAVLMDSTINRVMVVELGMAAILPGLLMGIYYAVQLARPRLGYGSDVGGRRTLLIVGGILVLALGATGAAAATLLMASHLKLGIAAAAVAFTMVGIGSGAAGTTLLVLAAKKAAPHRRGPTASILWIMMIFGFVLSSIIAGNLLDPFSLERLVWVVALISAGGVVLTLLGIWGVERDGLPDSAEDADSDDHKAPQQPFFEALREVWAEPVARVFTVFVFVSMLAYSAQDLILEPFAGKVFAMTVGETTKLTAQEKSGALMGMILVGLLCRGDRFGRFSSLRFWCVVGCLMSATALSGLAVGGAVGTAWPLKLNIFLLGLGNGAFAIAAVGSMMNYASEGRAAREGVRMGIWGAAQGVAMGVGKFSGAAGVDATSLASSATALPYQTVFVTEAVLFVTAAIIALRLAAVRTPSAEPEESDDPAAPAGGRTKTKTVKRSTLPAGSV</sequence>
<dbReference type="Gene3D" id="1.20.1250.20">
    <property type="entry name" value="MFS general substrate transporter like domains"/>
    <property type="match status" value="1"/>
</dbReference>
<feature type="transmembrane region" description="Helical" evidence="7">
    <location>
        <begin position="12"/>
        <end position="29"/>
    </location>
</feature>
<keyword evidence="4 7" id="KW-1133">Transmembrane helix</keyword>
<dbReference type="RefSeq" id="WP_132708210.1">
    <property type="nucleotide sequence ID" value="NZ_JACIGF010000004.1"/>
</dbReference>
<keyword evidence="5 7" id="KW-0472">Membrane</keyword>
<dbReference type="PANTHER" id="PTHR23538:SF1">
    <property type="entry name" value="44.5 KD BACTERIOCHLOROPHYLL SYNTHASE SUBUNIT"/>
    <property type="match status" value="1"/>
</dbReference>
<dbReference type="InterPro" id="IPR004896">
    <property type="entry name" value="PucC-rel"/>
</dbReference>
<evidence type="ECO:0000256" key="1">
    <source>
        <dbReference type="ARBA" id="ARBA00004141"/>
    </source>
</evidence>
<evidence type="ECO:0000256" key="3">
    <source>
        <dbReference type="ARBA" id="ARBA00022692"/>
    </source>
</evidence>
<dbReference type="InterPro" id="IPR020846">
    <property type="entry name" value="MFS_dom"/>
</dbReference>
<dbReference type="PROSITE" id="PS50850">
    <property type="entry name" value="MFS"/>
    <property type="match status" value="1"/>
</dbReference>
<accession>A0A4R2PM88</accession>
<dbReference type="InParanoid" id="A0A4R2PM88"/>
<feature type="transmembrane region" description="Helical" evidence="7">
    <location>
        <begin position="338"/>
        <end position="360"/>
    </location>
</feature>
<evidence type="ECO:0000313" key="10">
    <source>
        <dbReference type="Proteomes" id="UP000295399"/>
    </source>
</evidence>
<dbReference type="GO" id="GO:0022857">
    <property type="term" value="F:transmembrane transporter activity"/>
    <property type="evidence" value="ECO:0007669"/>
    <property type="project" value="InterPro"/>
</dbReference>
<comment type="caution">
    <text evidence="9">The sequence shown here is derived from an EMBL/GenBank/DDBJ whole genome shotgun (WGS) entry which is preliminary data.</text>
</comment>
<name>A0A4R2PM88_RHOSA</name>
<feature type="transmembrane region" description="Helical" evidence="7">
    <location>
        <begin position="406"/>
        <end position="427"/>
    </location>
</feature>
<evidence type="ECO:0000256" key="6">
    <source>
        <dbReference type="SAM" id="MobiDB-lite"/>
    </source>
</evidence>
<feature type="transmembrane region" description="Helical" evidence="7">
    <location>
        <begin position="306"/>
        <end position="332"/>
    </location>
</feature>
<evidence type="ECO:0000256" key="2">
    <source>
        <dbReference type="ARBA" id="ARBA00008412"/>
    </source>
</evidence>
<feature type="region of interest" description="Disordered" evidence="6">
    <location>
        <begin position="435"/>
        <end position="468"/>
    </location>
</feature>
<keyword evidence="3 7" id="KW-0812">Transmembrane</keyword>
<dbReference type="Proteomes" id="UP000295399">
    <property type="component" value="Unassembled WGS sequence"/>
</dbReference>
<gene>
    <name evidence="9" type="ORF">EV659_104162</name>
</gene>
<organism evidence="9 10">
    <name type="scientific">Rhodothalassium salexigens DSM 2132</name>
    <dbReference type="NCBI Taxonomy" id="1188247"/>
    <lineage>
        <taxon>Bacteria</taxon>
        <taxon>Pseudomonadati</taxon>
        <taxon>Pseudomonadota</taxon>
        <taxon>Alphaproteobacteria</taxon>
        <taxon>Rhodothalassiales</taxon>
        <taxon>Rhodothalassiaceae</taxon>
        <taxon>Rhodothalassium</taxon>
    </lineage>
</organism>
<dbReference type="EMBL" id="SLXO01000004">
    <property type="protein sequence ID" value="TCP35311.1"/>
    <property type="molecule type" value="Genomic_DNA"/>
</dbReference>
<proteinExistence type="inferred from homology"/>
<dbReference type="PIRSF" id="PIRSF016565">
    <property type="entry name" value="PucC"/>
    <property type="match status" value="1"/>
</dbReference>
<dbReference type="Pfam" id="PF03209">
    <property type="entry name" value="PUCC"/>
    <property type="match status" value="1"/>
</dbReference>
<feature type="transmembrane region" description="Helical" evidence="7">
    <location>
        <begin position="372"/>
        <end position="394"/>
    </location>
</feature>
<comment type="similarity">
    <text evidence="2">Belongs to the PucC family.</text>
</comment>
<dbReference type="OrthoDB" id="5800821at2"/>
<dbReference type="PANTHER" id="PTHR23538">
    <property type="entry name" value="44.5 KD BACTERIOCHLOROPHYLL SYNTHASE SUBUNIT"/>
    <property type="match status" value="1"/>
</dbReference>
<feature type="transmembrane region" description="Helical" evidence="7">
    <location>
        <begin position="107"/>
        <end position="134"/>
    </location>
</feature>
<comment type="subcellular location">
    <subcellularLocation>
        <location evidence="1">Membrane</location>
        <topology evidence="1">Multi-pass membrane protein</topology>
    </subcellularLocation>
</comment>
<feature type="transmembrane region" description="Helical" evidence="7">
    <location>
        <begin position="176"/>
        <end position="198"/>
    </location>
</feature>
<evidence type="ECO:0000256" key="7">
    <source>
        <dbReference type="SAM" id="Phobius"/>
    </source>
</evidence>
<keyword evidence="10" id="KW-1185">Reference proteome</keyword>
<evidence type="ECO:0000256" key="5">
    <source>
        <dbReference type="ARBA" id="ARBA00023136"/>
    </source>
</evidence>
<dbReference type="CDD" id="cd06176">
    <property type="entry name" value="MFS_BCD_PucC-like"/>
    <property type="match status" value="1"/>
</dbReference>
<reference evidence="9 10" key="1">
    <citation type="submission" date="2019-03" db="EMBL/GenBank/DDBJ databases">
        <title>Genomic Encyclopedia of Type Strains, Phase IV (KMG-IV): sequencing the most valuable type-strain genomes for metagenomic binning, comparative biology and taxonomic classification.</title>
        <authorList>
            <person name="Goeker M."/>
        </authorList>
    </citation>
    <scope>NUCLEOTIDE SEQUENCE [LARGE SCALE GENOMIC DNA]</scope>
    <source>
        <strain evidence="9 10">DSM 2132</strain>
    </source>
</reference>
<dbReference type="InterPro" id="IPR036259">
    <property type="entry name" value="MFS_trans_sf"/>
</dbReference>
<dbReference type="GO" id="GO:0016020">
    <property type="term" value="C:membrane"/>
    <property type="evidence" value="ECO:0007669"/>
    <property type="project" value="UniProtKB-SubCell"/>
</dbReference>
<feature type="transmembrane region" description="Helical" evidence="7">
    <location>
        <begin position="146"/>
        <end position="164"/>
    </location>
</feature>
<feature type="transmembrane region" description="Helical" evidence="7">
    <location>
        <begin position="78"/>
        <end position="101"/>
    </location>
</feature>
<feature type="transmembrane region" description="Helical" evidence="7">
    <location>
        <begin position="237"/>
        <end position="256"/>
    </location>
</feature>
<feature type="domain" description="Major facilitator superfamily (MFS) profile" evidence="8">
    <location>
        <begin position="4"/>
        <end position="434"/>
    </location>
</feature>
<protein>
    <submittedName>
        <fullName evidence="9">BCD family chlorophyll transporter-like MFS transporter</fullName>
    </submittedName>
</protein>